<accession>A0A4Z2FS30</accession>
<keyword evidence="3" id="KW-1185">Reference proteome</keyword>
<dbReference type="EMBL" id="SRLO01000948">
    <property type="protein sequence ID" value="TNN43725.1"/>
    <property type="molecule type" value="Genomic_DNA"/>
</dbReference>
<feature type="compositionally biased region" description="Polar residues" evidence="1">
    <location>
        <begin position="131"/>
        <end position="146"/>
    </location>
</feature>
<feature type="compositionally biased region" description="Basic and acidic residues" evidence="1">
    <location>
        <begin position="12"/>
        <end position="41"/>
    </location>
</feature>
<feature type="compositionally biased region" description="Acidic residues" evidence="1">
    <location>
        <begin position="100"/>
        <end position="111"/>
    </location>
</feature>
<evidence type="ECO:0000313" key="2">
    <source>
        <dbReference type="EMBL" id="TNN43725.1"/>
    </source>
</evidence>
<feature type="compositionally biased region" description="Polar residues" evidence="1">
    <location>
        <begin position="293"/>
        <end position="311"/>
    </location>
</feature>
<feature type="compositionally biased region" description="Basic and acidic residues" evidence="1">
    <location>
        <begin position="318"/>
        <end position="327"/>
    </location>
</feature>
<proteinExistence type="predicted"/>
<feature type="compositionally biased region" description="Low complexity" evidence="1">
    <location>
        <begin position="435"/>
        <end position="444"/>
    </location>
</feature>
<sequence>MDTEATETATVVEEKQQDHKSLAEPEEDNGKEIKLENETTTRKRRITRGSLSKDNGDVSQTEEQPVLETPTSQRKMKAPSTSTRRTTRGRTVTFISPLLEEAEELEEEEDTSTALDFSPRRTPRKRRSSKETQFQASTPRRSSRNAQLEPPNYKVDEWDVVDIDATFASTSKASSPARRLASQRAAPTRTGKRTQSEDDDEQEGVAKDAIVSRRTSAKTPTPAKRRTTLENTPRRSSRKTLSSIEAALTPFETLEEENEEVEVFASPVKRNSRKGHTDSSEVQPVLFDEGESKTPSRTTRQSNRISLNVFPQSARKIRGTDNIKEPELNSNSSRRATRSKLWDPPEEDLPLLDSPLEVDSETPVADALIKRLKDEEEQDEAGIVVTKTVRTSKRSTKSSVEEAHSPVPEESSPDEHPFTYSPSRRKTRATRAESPEPSGESEAPVTRSRRRGFKGAAVAPPDEFAPEEDLVEVEKAASVPKTRKAGKRTAKSKAVFEAPPLTEADLISPLASPADPLPMALKRILDGEAATSGFNLRRKRIMETVFTKPVTRRKKL</sequence>
<dbReference type="Proteomes" id="UP000314294">
    <property type="component" value="Unassembled WGS sequence"/>
</dbReference>
<evidence type="ECO:0000256" key="1">
    <source>
        <dbReference type="SAM" id="MobiDB-lite"/>
    </source>
</evidence>
<reference evidence="2 3" key="1">
    <citation type="submission" date="2019-03" db="EMBL/GenBank/DDBJ databases">
        <title>First draft genome of Liparis tanakae, snailfish: a comprehensive survey of snailfish specific genes.</title>
        <authorList>
            <person name="Kim W."/>
            <person name="Song I."/>
            <person name="Jeong J.-H."/>
            <person name="Kim D."/>
            <person name="Kim S."/>
            <person name="Ryu S."/>
            <person name="Song J.Y."/>
            <person name="Lee S.K."/>
        </authorList>
    </citation>
    <scope>NUCLEOTIDE SEQUENCE [LARGE SCALE GENOMIC DNA]</scope>
    <source>
        <tissue evidence="2">Muscle</tissue>
    </source>
</reference>
<comment type="caution">
    <text evidence="2">The sequence shown here is derived from an EMBL/GenBank/DDBJ whole genome shotgun (WGS) entry which is preliminary data.</text>
</comment>
<dbReference type="AlphaFoldDB" id="A0A4Z2FS30"/>
<evidence type="ECO:0000313" key="3">
    <source>
        <dbReference type="Proteomes" id="UP000314294"/>
    </source>
</evidence>
<feature type="compositionally biased region" description="Low complexity" evidence="1">
    <location>
        <begin position="81"/>
        <end position="93"/>
    </location>
</feature>
<feature type="compositionally biased region" description="Low complexity" evidence="1">
    <location>
        <begin position="1"/>
        <end position="11"/>
    </location>
</feature>
<name>A0A4Z2FS30_9TELE</name>
<gene>
    <name evidence="2" type="ORF">EYF80_046070</name>
</gene>
<feature type="compositionally biased region" description="Polar residues" evidence="1">
    <location>
        <begin position="49"/>
        <end position="73"/>
    </location>
</feature>
<feature type="compositionally biased region" description="Acidic residues" evidence="1">
    <location>
        <begin position="344"/>
        <end position="360"/>
    </location>
</feature>
<organism evidence="2 3">
    <name type="scientific">Liparis tanakae</name>
    <name type="common">Tanaka's snailfish</name>
    <dbReference type="NCBI Taxonomy" id="230148"/>
    <lineage>
        <taxon>Eukaryota</taxon>
        <taxon>Metazoa</taxon>
        <taxon>Chordata</taxon>
        <taxon>Craniata</taxon>
        <taxon>Vertebrata</taxon>
        <taxon>Euteleostomi</taxon>
        <taxon>Actinopterygii</taxon>
        <taxon>Neopterygii</taxon>
        <taxon>Teleostei</taxon>
        <taxon>Neoteleostei</taxon>
        <taxon>Acanthomorphata</taxon>
        <taxon>Eupercaria</taxon>
        <taxon>Perciformes</taxon>
        <taxon>Cottioidei</taxon>
        <taxon>Cottales</taxon>
        <taxon>Liparidae</taxon>
        <taxon>Liparis</taxon>
    </lineage>
</organism>
<feature type="compositionally biased region" description="Acidic residues" evidence="1">
    <location>
        <begin position="253"/>
        <end position="262"/>
    </location>
</feature>
<dbReference type="OrthoDB" id="10677876at2759"/>
<feature type="region of interest" description="Disordered" evidence="1">
    <location>
        <begin position="1"/>
        <end position="469"/>
    </location>
</feature>
<protein>
    <submittedName>
        <fullName evidence="2">Uncharacterized protein</fullName>
    </submittedName>
</protein>